<feature type="signal peptide" evidence="1">
    <location>
        <begin position="1"/>
        <end position="22"/>
    </location>
</feature>
<feature type="chain" id="PRO_5027730087" evidence="1">
    <location>
        <begin position="23"/>
        <end position="689"/>
    </location>
</feature>
<keyword evidence="1" id="KW-0732">Signal</keyword>
<proteinExistence type="predicted"/>
<evidence type="ECO:0000313" key="2">
    <source>
        <dbReference type="EMBL" id="CAA6801521.1"/>
    </source>
</evidence>
<accession>A0A6S6RZJ2</accession>
<name>A0A6S6RZJ2_9BACT</name>
<gene>
    <name evidence="2" type="ORF">HELGO_WM10200</name>
</gene>
<reference evidence="2" key="1">
    <citation type="submission" date="2020-01" db="EMBL/GenBank/DDBJ databases">
        <authorList>
            <person name="Meier V. D."/>
            <person name="Meier V D."/>
        </authorList>
    </citation>
    <scope>NUCLEOTIDE SEQUENCE</scope>
    <source>
        <strain evidence="2">HLG_WM_MAG_04</strain>
    </source>
</reference>
<dbReference type="EMBL" id="CACVAX010000005">
    <property type="protein sequence ID" value="CAA6801521.1"/>
    <property type="molecule type" value="Genomic_DNA"/>
</dbReference>
<evidence type="ECO:0000256" key="1">
    <source>
        <dbReference type="SAM" id="SignalP"/>
    </source>
</evidence>
<protein>
    <submittedName>
        <fullName evidence="2">Uncharacterized protein</fullName>
    </submittedName>
</protein>
<organism evidence="2">
    <name type="scientific">uncultured Sulfurovum sp</name>
    <dbReference type="NCBI Taxonomy" id="269237"/>
    <lineage>
        <taxon>Bacteria</taxon>
        <taxon>Pseudomonadati</taxon>
        <taxon>Campylobacterota</taxon>
        <taxon>Epsilonproteobacteria</taxon>
        <taxon>Campylobacterales</taxon>
        <taxon>Sulfurovaceae</taxon>
        <taxon>Sulfurovum</taxon>
        <taxon>environmental samples</taxon>
    </lineage>
</organism>
<dbReference type="AlphaFoldDB" id="A0A6S6RZJ2"/>
<sequence>MKQKKILLSSIVIALLTLPSFAETPEEAPEELEEASSVEVSGYLKTEIGVYTGDGESINSNKTHDAGDLHKTEGTMKLFINGDVGEESSFHVEAQGIFDGKGTNGYKHHRNYTQYDYLREAYIDSAVSDIDVRIGKQQVVWGKADGVKFLDIINPTDFREWGQNTMEDSRIPIWMGVAEKDLGNNDSLQLIWVPDVGRINQIPGMYDTSTGDQNQPFVSYGAASLTGQQNGFLNIGTDMGKVANAFDGAFSGAFGIPAGNGILAGFNGLTVSGFTGNGTAQNPGVASVAGMIDSFGGNSANIGLDVTAPANSPRNPNGTQMLTGTAIGPASQGGVEATTNLVPTTTGYNYDNPTHMFEYMGDTTFATFNSFAGMATEYRINPISRKLKNHNFGVKYAKSTDFGLNYTLNYYQHWENNPIVNMHWEDSSGNQLNAVTTQNSFDNATNAPVATGTANSHVNRTVSLQNANGTNYTGQSTLVMLQDLNRVDTFGASFDFAVDTSFAPIVLRGEFVYDKGSKAPEVDLGKLAYGDIVNALTMADANMFKYVIGADVTLGKNLFTSLQFMDTWNLDYEDQQVQYAGNTRSYGKYTANPASLGLTNGFRKAQEHQIMYTLFLSKPFLESDALRVNNLFLLENDEGGYWNRFDLEYSYSDNTILSAEWNKYGGDRFGVFGQFEDMSNIQVGAKYIF</sequence>